<keyword evidence="1" id="KW-0472">Membrane</keyword>
<dbReference type="AlphaFoldDB" id="A0A2N0Q6A1"/>
<name>A0A2N0Q6A1_9GLOM</name>
<reference evidence="2 3" key="1">
    <citation type="submission" date="2016-04" db="EMBL/GenBank/DDBJ databases">
        <title>Genome analyses suggest a sexual origin of heterokaryosis in a supposedly ancient asexual fungus.</title>
        <authorList>
            <person name="Ropars J."/>
            <person name="Sedzielewska K."/>
            <person name="Noel J."/>
            <person name="Charron P."/>
            <person name="Farinelli L."/>
            <person name="Marton T."/>
            <person name="Kruger M."/>
            <person name="Pelin A."/>
            <person name="Brachmann A."/>
            <person name="Corradi N."/>
        </authorList>
    </citation>
    <scope>NUCLEOTIDE SEQUENCE [LARGE SCALE GENOMIC DNA]</scope>
    <source>
        <strain evidence="2 3">A5</strain>
    </source>
</reference>
<reference evidence="2 3" key="2">
    <citation type="submission" date="2017-09" db="EMBL/GenBank/DDBJ databases">
        <title>Extensive intraspecific genome diversity in a model arbuscular mycorrhizal fungus.</title>
        <authorList>
            <person name="Chen E.C."/>
            <person name="Morin E."/>
            <person name="Beaudet D."/>
            <person name="Noel J."/>
            <person name="Ndikumana S."/>
            <person name="Charron P."/>
            <person name="St-Onge C."/>
            <person name="Giorgi J."/>
            <person name="Grigoriev I.V."/>
            <person name="Roux C."/>
            <person name="Martin F.M."/>
            <person name="Corradi N."/>
        </authorList>
    </citation>
    <scope>NUCLEOTIDE SEQUENCE [LARGE SCALE GENOMIC DNA]</scope>
    <source>
        <strain evidence="2 3">A5</strain>
    </source>
</reference>
<accession>A0A2N0Q6A1</accession>
<keyword evidence="1" id="KW-0812">Transmembrane</keyword>
<proteinExistence type="predicted"/>
<keyword evidence="1" id="KW-1133">Transmembrane helix</keyword>
<protein>
    <submittedName>
        <fullName evidence="2">Uncharacterized protein</fullName>
    </submittedName>
</protein>
<dbReference type="Proteomes" id="UP000232722">
    <property type="component" value="Unassembled WGS sequence"/>
</dbReference>
<feature type="transmembrane region" description="Helical" evidence="1">
    <location>
        <begin position="33"/>
        <end position="52"/>
    </location>
</feature>
<dbReference type="EMBL" id="LLXJ01000129">
    <property type="protein sequence ID" value="PKC14549.1"/>
    <property type="molecule type" value="Genomic_DNA"/>
</dbReference>
<evidence type="ECO:0000313" key="2">
    <source>
        <dbReference type="EMBL" id="PKC14549.1"/>
    </source>
</evidence>
<sequence length="66" mass="7879">MIFIPRSKIINFLGVHQYSKLSHQIPTKSFHRFLIFVFNFLKINLCGYANILDMLSFMYKSMTDMQ</sequence>
<evidence type="ECO:0000256" key="1">
    <source>
        <dbReference type="SAM" id="Phobius"/>
    </source>
</evidence>
<gene>
    <name evidence="2" type="ORF">RhiirA5_29740</name>
</gene>
<organism evidence="2 3">
    <name type="scientific">Rhizophagus irregularis</name>
    <dbReference type="NCBI Taxonomy" id="588596"/>
    <lineage>
        <taxon>Eukaryota</taxon>
        <taxon>Fungi</taxon>
        <taxon>Fungi incertae sedis</taxon>
        <taxon>Mucoromycota</taxon>
        <taxon>Glomeromycotina</taxon>
        <taxon>Glomeromycetes</taxon>
        <taxon>Glomerales</taxon>
        <taxon>Glomeraceae</taxon>
        <taxon>Rhizophagus</taxon>
    </lineage>
</organism>
<evidence type="ECO:0000313" key="3">
    <source>
        <dbReference type="Proteomes" id="UP000232722"/>
    </source>
</evidence>
<comment type="caution">
    <text evidence="2">The sequence shown here is derived from an EMBL/GenBank/DDBJ whole genome shotgun (WGS) entry which is preliminary data.</text>
</comment>